<evidence type="ECO:0000313" key="3">
    <source>
        <dbReference type="EMBL" id="THU44226.1"/>
    </source>
</evidence>
<evidence type="ECO:0000256" key="1">
    <source>
        <dbReference type="ARBA" id="ARBA00022737"/>
    </source>
</evidence>
<dbReference type="Pfam" id="PF01535">
    <property type="entry name" value="PPR"/>
    <property type="match status" value="1"/>
</dbReference>
<dbReference type="InterPro" id="IPR046848">
    <property type="entry name" value="E_motif"/>
</dbReference>
<dbReference type="InterPro" id="IPR046960">
    <property type="entry name" value="PPR_At4g14850-like_plant"/>
</dbReference>
<sequence>MGGHAHAFPLTSALARLIDRCHSLRQLQQIHARIIVVRPSLGHDATAAVLTRLLFASASSPSSSSSLHYAAVLFRRLPAPPTLFAYNALIRANSFGFCSHLNPLSLYSQMLSSGVRPDHLTFPFLFRYCSHILDSVVGQSLHVHILWLGFHTDVYIQNSMIHMYSTCGLIDCAGKLFEVMPLKDIVSWNSMLIGYLRCGELDLALDLFLGMRERNVITWNSIITGFVQAGRSREAMDLFHEMLILHDDHVKPNKVTVASVISACSSLGALDQGKWVHGYLKKQSLEFDVVIGTALIDMYGKCGCVERAIEVFEKMPKKDVLAWTAMILVFAVHGLAEEAFALLEQMERHRVMPNHVTFGALLRACAHSGLVEKGLWCFDRMKATYLIEPQPQHYACMVDLLGRAALFEEAERLIRSMPMEPDSFVWGALLGACRMHGNVEVGERVANYLIGLDPQNHAFYITLSDICAKAKRFGDVKRIRSFMEECGIRKTTPGCSMIEVDGQVLEFSAKRVPKDLRNEIEWVLDAINVELRYNFPHHDADNLQAEYVRLEFHQT</sequence>
<protein>
    <submittedName>
        <fullName evidence="3">Uncharacterized protein</fullName>
    </submittedName>
</protein>
<dbReference type="PANTHER" id="PTHR47926">
    <property type="entry name" value="PENTATRICOPEPTIDE REPEAT-CONTAINING PROTEIN"/>
    <property type="match status" value="1"/>
</dbReference>
<dbReference type="GO" id="GO:0003723">
    <property type="term" value="F:RNA binding"/>
    <property type="evidence" value="ECO:0007669"/>
    <property type="project" value="InterPro"/>
</dbReference>
<dbReference type="AlphaFoldDB" id="A0A4V4H2G2"/>
<dbReference type="Proteomes" id="UP000317650">
    <property type="component" value="Chromosome 2"/>
</dbReference>
<dbReference type="EMBL" id="PYDT01000011">
    <property type="protein sequence ID" value="THU44226.1"/>
    <property type="molecule type" value="Genomic_DNA"/>
</dbReference>
<feature type="repeat" description="PPR" evidence="2">
    <location>
        <begin position="319"/>
        <end position="353"/>
    </location>
</feature>
<dbReference type="PANTHER" id="PTHR47926:SF401">
    <property type="entry name" value="PENTATRICOPEPTIDE REPEAT-CONTAINING PROTEIN"/>
    <property type="match status" value="1"/>
</dbReference>
<dbReference type="Pfam" id="PF20431">
    <property type="entry name" value="E_motif"/>
    <property type="match status" value="1"/>
</dbReference>
<dbReference type="Gene3D" id="1.25.40.10">
    <property type="entry name" value="Tetratricopeptide repeat domain"/>
    <property type="match status" value="3"/>
</dbReference>
<dbReference type="NCBIfam" id="TIGR00756">
    <property type="entry name" value="PPR"/>
    <property type="match status" value="3"/>
</dbReference>
<accession>A0A4V4H2G2</accession>
<dbReference type="PROSITE" id="PS51375">
    <property type="entry name" value="PPR"/>
    <property type="match status" value="4"/>
</dbReference>
<keyword evidence="1" id="KW-0677">Repeat</keyword>
<proteinExistence type="predicted"/>
<dbReference type="InterPro" id="IPR011990">
    <property type="entry name" value="TPR-like_helical_dom_sf"/>
</dbReference>
<keyword evidence="4" id="KW-1185">Reference proteome</keyword>
<feature type="repeat" description="PPR" evidence="2">
    <location>
        <begin position="354"/>
        <end position="384"/>
    </location>
</feature>
<evidence type="ECO:0000313" key="4">
    <source>
        <dbReference type="Proteomes" id="UP000317650"/>
    </source>
</evidence>
<evidence type="ECO:0000256" key="2">
    <source>
        <dbReference type="PROSITE-ProRule" id="PRU00708"/>
    </source>
</evidence>
<dbReference type="InterPro" id="IPR002885">
    <property type="entry name" value="PPR_rpt"/>
</dbReference>
<feature type="repeat" description="PPR" evidence="2">
    <location>
        <begin position="288"/>
        <end position="318"/>
    </location>
</feature>
<dbReference type="FunFam" id="1.25.40.10:FF:000348">
    <property type="entry name" value="Pentatricopeptide repeat-containing protein chloroplastic"/>
    <property type="match status" value="1"/>
</dbReference>
<dbReference type="STRING" id="52838.A0A4V4H2G2"/>
<feature type="repeat" description="PPR" evidence="2">
    <location>
        <begin position="184"/>
        <end position="218"/>
    </location>
</feature>
<organism evidence="3 4">
    <name type="scientific">Musa balbisiana</name>
    <name type="common">Banana</name>
    <dbReference type="NCBI Taxonomy" id="52838"/>
    <lineage>
        <taxon>Eukaryota</taxon>
        <taxon>Viridiplantae</taxon>
        <taxon>Streptophyta</taxon>
        <taxon>Embryophyta</taxon>
        <taxon>Tracheophyta</taxon>
        <taxon>Spermatophyta</taxon>
        <taxon>Magnoliopsida</taxon>
        <taxon>Liliopsida</taxon>
        <taxon>Zingiberales</taxon>
        <taxon>Musaceae</taxon>
        <taxon>Musa</taxon>
    </lineage>
</organism>
<name>A0A4V4H2G2_MUSBA</name>
<gene>
    <name evidence="3" type="ORF">C4D60_Mb02t05170</name>
</gene>
<dbReference type="Pfam" id="PF13041">
    <property type="entry name" value="PPR_2"/>
    <property type="match status" value="2"/>
</dbReference>
<dbReference type="FunFam" id="1.25.40.10:FF:000329">
    <property type="entry name" value="Pentatricopeptide repeat-containing protein"/>
    <property type="match status" value="1"/>
</dbReference>
<reference evidence="3 4" key="1">
    <citation type="journal article" date="2019" name="Nat. Plants">
        <title>Genome sequencing of Musa balbisiana reveals subgenome evolution and function divergence in polyploid bananas.</title>
        <authorList>
            <person name="Yao X."/>
        </authorList>
    </citation>
    <scope>NUCLEOTIDE SEQUENCE [LARGE SCALE GENOMIC DNA]</scope>
    <source>
        <strain evidence="4">cv. DH-PKW</strain>
        <tissue evidence="3">Leaves</tissue>
    </source>
</reference>
<dbReference type="GO" id="GO:0009451">
    <property type="term" value="P:RNA modification"/>
    <property type="evidence" value="ECO:0007669"/>
    <property type="project" value="InterPro"/>
</dbReference>
<comment type="caution">
    <text evidence="3">The sequence shown here is derived from an EMBL/GenBank/DDBJ whole genome shotgun (WGS) entry which is preliminary data.</text>
</comment>
<dbReference type="SUPFAM" id="SSF48452">
    <property type="entry name" value="TPR-like"/>
    <property type="match status" value="1"/>
</dbReference>